<proteinExistence type="predicted"/>
<dbReference type="EMBL" id="SJPM01000002">
    <property type="protein sequence ID" value="TWU01553.1"/>
    <property type="molecule type" value="Genomic_DNA"/>
</dbReference>
<evidence type="ECO:0000313" key="2">
    <source>
        <dbReference type="Proteomes" id="UP000316213"/>
    </source>
</evidence>
<dbReference type="Proteomes" id="UP000316213">
    <property type="component" value="Unassembled WGS sequence"/>
</dbReference>
<evidence type="ECO:0000313" key="1">
    <source>
        <dbReference type="EMBL" id="TWU01553.1"/>
    </source>
</evidence>
<reference evidence="1 2" key="1">
    <citation type="submission" date="2019-02" db="EMBL/GenBank/DDBJ databases">
        <title>Deep-cultivation of Planctomycetes and their phenomic and genomic characterization uncovers novel biology.</title>
        <authorList>
            <person name="Wiegand S."/>
            <person name="Jogler M."/>
            <person name="Boedeker C."/>
            <person name="Pinto D."/>
            <person name="Vollmers J."/>
            <person name="Rivas-Marin E."/>
            <person name="Kohn T."/>
            <person name="Peeters S.H."/>
            <person name="Heuer A."/>
            <person name="Rast P."/>
            <person name="Oberbeckmann S."/>
            <person name="Bunk B."/>
            <person name="Jeske O."/>
            <person name="Meyerdierks A."/>
            <person name="Storesund J.E."/>
            <person name="Kallscheuer N."/>
            <person name="Luecker S."/>
            <person name="Lage O.M."/>
            <person name="Pohl T."/>
            <person name="Merkel B.J."/>
            <person name="Hornburger P."/>
            <person name="Mueller R.-W."/>
            <person name="Bruemmer F."/>
            <person name="Labrenz M."/>
            <person name="Spormann A.M."/>
            <person name="Op Den Camp H."/>
            <person name="Overmann J."/>
            <person name="Amann R."/>
            <person name="Jetten M.S.M."/>
            <person name="Mascher T."/>
            <person name="Medema M.H."/>
            <person name="Devos D.P."/>
            <person name="Kaster A.-K."/>
            <person name="Ovreas L."/>
            <person name="Rohde M."/>
            <person name="Galperin M.Y."/>
            <person name="Jogler C."/>
        </authorList>
    </citation>
    <scope>NUCLEOTIDE SEQUENCE [LARGE SCALE GENOMIC DNA]</scope>
    <source>
        <strain evidence="1 2">Pla100</strain>
    </source>
</reference>
<sequence length="178" mass="19189">MRSRPSNLSVAVAIILLALVTWRAAWLFAGVPDSTAQADTARDLATRELGALNLATQEPAANAFRISFAELPLGFDEPFQLQQTGQMIWDPGAAIWITPGNDQQPGWATWDDNGNGKIDEPAELGAAWSDDFCVVEKDGQSQQPSGRIIDHGAYVPTSKNNGDPNAIRVKVLYSAIAK</sequence>
<accession>A0A5C6ANC8</accession>
<gene>
    <name evidence="1" type="ORF">Pla100_12880</name>
</gene>
<organism evidence="1 2">
    <name type="scientific">Neorhodopirellula pilleata</name>
    <dbReference type="NCBI Taxonomy" id="2714738"/>
    <lineage>
        <taxon>Bacteria</taxon>
        <taxon>Pseudomonadati</taxon>
        <taxon>Planctomycetota</taxon>
        <taxon>Planctomycetia</taxon>
        <taxon>Pirellulales</taxon>
        <taxon>Pirellulaceae</taxon>
        <taxon>Neorhodopirellula</taxon>
    </lineage>
</organism>
<dbReference type="AlphaFoldDB" id="A0A5C6ANC8"/>
<comment type="caution">
    <text evidence="1">The sequence shown here is derived from an EMBL/GenBank/DDBJ whole genome shotgun (WGS) entry which is preliminary data.</text>
</comment>
<protein>
    <submittedName>
        <fullName evidence="1">Uncharacterized protein</fullName>
    </submittedName>
</protein>
<dbReference type="OrthoDB" id="276986at2"/>
<keyword evidence="2" id="KW-1185">Reference proteome</keyword>
<dbReference type="RefSeq" id="WP_146576834.1">
    <property type="nucleotide sequence ID" value="NZ_SJPM01000002.1"/>
</dbReference>
<name>A0A5C6ANC8_9BACT</name>